<dbReference type="RefSeq" id="WP_165908264.1">
    <property type="nucleotide sequence ID" value="NZ_SLUN01000044.1"/>
</dbReference>
<dbReference type="AlphaFoldDB" id="A0A4R1QX90"/>
<comment type="caution">
    <text evidence="1">The sequence shown here is derived from an EMBL/GenBank/DDBJ whole genome shotgun (WGS) entry which is preliminary data.</text>
</comment>
<name>A0A4R1QX90_HYDET</name>
<dbReference type="EMBL" id="SLUN01000044">
    <property type="protein sequence ID" value="TCL57855.1"/>
    <property type="molecule type" value="Genomic_DNA"/>
</dbReference>
<accession>A0A4R1QX90</accession>
<dbReference type="Proteomes" id="UP000295008">
    <property type="component" value="Unassembled WGS sequence"/>
</dbReference>
<gene>
    <name evidence="1" type="ORF">EDC14_10444</name>
</gene>
<sequence>MSELPREIQEIMERQEFREAAERQPGSRRFKAMVLGLSTLHFLKEQEKNPSQPETEE</sequence>
<proteinExistence type="predicted"/>
<reference evidence="1 2" key="1">
    <citation type="submission" date="2019-03" db="EMBL/GenBank/DDBJ databases">
        <title>Genomic Encyclopedia of Type Strains, Phase IV (KMG-IV): sequencing the most valuable type-strain genomes for metagenomic binning, comparative biology and taxonomic classification.</title>
        <authorList>
            <person name="Goeker M."/>
        </authorList>
    </citation>
    <scope>NUCLEOTIDE SEQUENCE [LARGE SCALE GENOMIC DNA]</scope>
    <source>
        <strain evidence="1 2">LX-B</strain>
    </source>
</reference>
<keyword evidence="2" id="KW-1185">Reference proteome</keyword>
<protein>
    <submittedName>
        <fullName evidence="1">Uncharacterized protein</fullName>
    </submittedName>
</protein>
<evidence type="ECO:0000313" key="1">
    <source>
        <dbReference type="EMBL" id="TCL57855.1"/>
    </source>
</evidence>
<organism evidence="1 2">
    <name type="scientific">Hydrogenispora ethanolica</name>
    <dbReference type="NCBI Taxonomy" id="1082276"/>
    <lineage>
        <taxon>Bacteria</taxon>
        <taxon>Bacillati</taxon>
        <taxon>Bacillota</taxon>
        <taxon>Hydrogenispora</taxon>
    </lineage>
</organism>
<evidence type="ECO:0000313" key="2">
    <source>
        <dbReference type="Proteomes" id="UP000295008"/>
    </source>
</evidence>